<organism evidence="1 2">
    <name type="scientific">Clostridium baratii str. Sullivan</name>
    <dbReference type="NCBI Taxonomy" id="1415775"/>
    <lineage>
        <taxon>Bacteria</taxon>
        <taxon>Bacillati</taxon>
        <taxon>Bacillota</taxon>
        <taxon>Clostridia</taxon>
        <taxon>Eubacteriales</taxon>
        <taxon>Clostridiaceae</taxon>
        <taxon>Clostridium</taxon>
    </lineage>
</organism>
<dbReference type="RefSeq" id="WP_040113690.1">
    <property type="nucleotide sequence ID" value="NZ_CP006906.1"/>
</dbReference>
<dbReference type="AlphaFoldDB" id="A0A0A7G2K9"/>
<dbReference type="KEGG" id="cbv:U729_3170"/>
<keyword evidence="2" id="KW-1185">Reference proteome</keyword>
<name>A0A0A7G2K9_9CLOT</name>
<keyword evidence="1" id="KW-0614">Plasmid</keyword>
<gene>
    <name evidence="1" type="ORF">U729_3170</name>
</gene>
<proteinExistence type="predicted"/>
<reference evidence="1 2" key="1">
    <citation type="journal article" date="2015" name="Infect. Genet. Evol.">
        <title>Genomic sequences of six botulinum neurotoxin-producing strains representing three clostridial species illustrate the mobility and diversity of botulinum neurotoxin genes.</title>
        <authorList>
            <person name="Smith T.J."/>
            <person name="Hill K.K."/>
            <person name="Xie G."/>
            <person name="Foley B.T."/>
            <person name="Williamson C.H."/>
            <person name="Foster J.T."/>
            <person name="Johnson S.L."/>
            <person name="Chertkov O."/>
            <person name="Teshima H."/>
            <person name="Gibbons H.S."/>
            <person name="Johnsky L.A."/>
            <person name="Karavis M.A."/>
            <person name="Smith L.A."/>
        </authorList>
    </citation>
    <scope>NUCLEOTIDE SEQUENCE [LARGE SCALE GENOMIC DNA]</scope>
    <source>
        <strain evidence="1">Sullivan</strain>
        <plasmid evidence="2">Plasmid pCBJ</plasmid>
    </source>
</reference>
<evidence type="ECO:0000313" key="1">
    <source>
        <dbReference type="EMBL" id="AIY85256.1"/>
    </source>
</evidence>
<geneLocation type="plasmid" evidence="1 2">
    <name>pCBJ</name>
</geneLocation>
<protein>
    <submittedName>
        <fullName evidence="1">Uncharacterized protein</fullName>
    </submittedName>
</protein>
<evidence type="ECO:0000313" key="2">
    <source>
        <dbReference type="Proteomes" id="UP000030635"/>
    </source>
</evidence>
<dbReference type="EMBL" id="CP006906">
    <property type="protein sequence ID" value="AIY85256.1"/>
    <property type="molecule type" value="Genomic_DNA"/>
</dbReference>
<sequence length="123" mass="14159">MLINISKVEFTDKEISIKNYGFVEDSKFDLMKIFNLCNWDAWCSERPNIMKNCSLSQVGSGLVIENTVTNKIYLSLPFGWKEYNTFEEIIKDIKENIIGKMDRTALMASLLMLEPTIKTGYGE</sequence>
<accession>A0A0A7G2K9</accession>
<dbReference type="Proteomes" id="UP000030635">
    <property type="component" value="Plasmid pCBJ"/>
</dbReference>
<dbReference type="HOGENOM" id="CLU_2011242_0_0_9"/>